<dbReference type="SUPFAM" id="SSF81383">
    <property type="entry name" value="F-box domain"/>
    <property type="match status" value="1"/>
</dbReference>
<feature type="compositionally biased region" description="Polar residues" evidence="1">
    <location>
        <begin position="1"/>
        <end position="16"/>
    </location>
</feature>
<dbReference type="FunFam" id="1.20.1280.50:FF:000022">
    <property type="entry name" value="F-box protein FBW2"/>
    <property type="match status" value="1"/>
</dbReference>
<dbReference type="EMBL" id="JAUHHV010000004">
    <property type="protein sequence ID" value="KAK1426631.1"/>
    <property type="molecule type" value="Genomic_DNA"/>
</dbReference>
<dbReference type="Pfam" id="PF13516">
    <property type="entry name" value="LRR_6"/>
    <property type="match status" value="1"/>
</dbReference>
<reference evidence="2" key="1">
    <citation type="journal article" date="2023" name="bioRxiv">
        <title>Improved chromosome-level genome assembly for marigold (Tagetes erecta).</title>
        <authorList>
            <person name="Jiang F."/>
            <person name="Yuan L."/>
            <person name="Wang S."/>
            <person name="Wang H."/>
            <person name="Xu D."/>
            <person name="Wang A."/>
            <person name="Fan W."/>
        </authorList>
    </citation>
    <scope>NUCLEOTIDE SEQUENCE</scope>
    <source>
        <strain evidence="2">WSJ</strain>
        <tissue evidence="2">Leaf</tissue>
    </source>
</reference>
<accession>A0AAD8NZJ7</accession>
<protein>
    <recommendedName>
        <fullName evidence="4">F-box domain-containing protein</fullName>
    </recommendedName>
</protein>
<dbReference type="SUPFAM" id="SSF52047">
    <property type="entry name" value="RNI-like"/>
    <property type="match status" value="1"/>
</dbReference>
<dbReference type="PANTHER" id="PTHR38926">
    <property type="entry name" value="F-BOX DOMAIN CONTAINING PROTEIN, EXPRESSED"/>
    <property type="match status" value="1"/>
</dbReference>
<evidence type="ECO:0000256" key="1">
    <source>
        <dbReference type="SAM" id="MobiDB-lite"/>
    </source>
</evidence>
<evidence type="ECO:0000313" key="3">
    <source>
        <dbReference type="Proteomes" id="UP001229421"/>
    </source>
</evidence>
<dbReference type="Gene3D" id="1.20.1280.50">
    <property type="match status" value="1"/>
</dbReference>
<comment type="caution">
    <text evidence="2">The sequence shown here is derived from an EMBL/GenBank/DDBJ whole genome shotgun (WGS) entry which is preliminary data.</text>
</comment>
<feature type="region of interest" description="Disordered" evidence="1">
    <location>
        <begin position="1"/>
        <end position="24"/>
    </location>
</feature>
<dbReference type="Gene3D" id="3.80.10.10">
    <property type="entry name" value="Ribonuclease Inhibitor"/>
    <property type="match status" value="1"/>
</dbReference>
<proteinExistence type="predicted"/>
<organism evidence="2 3">
    <name type="scientific">Tagetes erecta</name>
    <name type="common">African marigold</name>
    <dbReference type="NCBI Taxonomy" id="13708"/>
    <lineage>
        <taxon>Eukaryota</taxon>
        <taxon>Viridiplantae</taxon>
        <taxon>Streptophyta</taxon>
        <taxon>Embryophyta</taxon>
        <taxon>Tracheophyta</taxon>
        <taxon>Spermatophyta</taxon>
        <taxon>Magnoliopsida</taxon>
        <taxon>eudicotyledons</taxon>
        <taxon>Gunneridae</taxon>
        <taxon>Pentapetalae</taxon>
        <taxon>asterids</taxon>
        <taxon>campanulids</taxon>
        <taxon>Asterales</taxon>
        <taxon>Asteraceae</taxon>
        <taxon>Asteroideae</taxon>
        <taxon>Heliantheae alliance</taxon>
        <taxon>Tageteae</taxon>
        <taxon>Tagetes</taxon>
    </lineage>
</organism>
<gene>
    <name evidence="2" type="ORF">QVD17_15308</name>
</gene>
<dbReference type="PANTHER" id="PTHR38926:SF81">
    <property type="entry name" value="F-BOX DOMAIN-CONTAINING PROTEIN"/>
    <property type="match status" value="1"/>
</dbReference>
<dbReference type="InterPro" id="IPR006553">
    <property type="entry name" value="Leu-rich_rpt_Cys-con_subtyp"/>
</dbReference>
<dbReference type="InterPro" id="IPR036047">
    <property type="entry name" value="F-box-like_dom_sf"/>
</dbReference>
<name>A0AAD8NZJ7_TARER</name>
<sequence length="282" mass="32042">MITNTNKMLRSSSTKTPPEHRRSWDSLNPELLSLIFSRINPVEEMVQCVPFVCKGWMEVVAGPYCWSELDLQGWSRRRNDSHAVDLVVKKVVRRSKFSVQRLFAYRIGEPGFFFVAHCASSLKVLQMPMTQITDQMVLKHLKPLPNLTLLDLSHCFKITSKGLAAFGNQCKSLIHFKRNMPPLDTCMPTDDSEPKAIADTMPHLQHIELCFARFGDSGLFEMLTKCKSLTYLDIQGSWNVNLSGDLAEMCKRIEHFHSPSVDCDDDLFDSSEGSDVDFTDSD</sequence>
<dbReference type="InterPro" id="IPR001611">
    <property type="entry name" value="Leu-rich_rpt"/>
</dbReference>
<dbReference type="SMART" id="SM00367">
    <property type="entry name" value="LRR_CC"/>
    <property type="match status" value="2"/>
</dbReference>
<dbReference type="AlphaFoldDB" id="A0AAD8NZJ7"/>
<evidence type="ECO:0000313" key="2">
    <source>
        <dbReference type="EMBL" id="KAK1426631.1"/>
    </source>
</evidence>
<keyword evidence="3" id="KW-1185">Reference proteome</keyword>
<dbReference type="InterPro" id="IPR032675">
    <property type="entry name" value="LRR_dom_sf"/>
</dbReference>
<dbReference type="Proteomes" id="UP001229421">
    <property type="component" value="Unassembled WGS sequence"/>
</dbReference>
<evidence type="ECO:0008006" key="4">
    <source>
        <dbReference type="Google" id="ProtNLM"/>
    </source>
</evidence>